<keyword evidence="2" id="KW-0378">Hydrolase</keyword>
<dbReference type="GO" id="GO:0050480">
    <property type="term" value="F:imidazolonepropionase activity"/>
    <property type="evidence" value="ECO:0007669"/>
    <property type="project" value="TreeGrafter"/>
</dbReference>
<dbReference type="AlphaFoldDB" id="T0Y302"/>
<name>T0Y302_9ZZZZ</name>
<dbReference type="GO" id="GO:0046872">
    <property type="term" value="F:metal ion binding"/>
    <property type="evidence" value="ECO:0007669"/>
    <property type="project" value="UniProtKB-KW"/>
</dbReference>
<evidence type="ECO:0000313" key="3">
    <source>
        <dbReference type="EMBL" id="EQD26347.1"/>
    </source>
</evidence>
<dbReference type="GO" id="GO:0005737">
    <property type="term" value="C:cytoplasm"/>
    <property type="evidence" value="ECO:0007669"/>
    <property type="project" value="InterPro"/>
</dbReference>
<reference evidence="3" key="1">
    <citation type="submission" date="2013-08" db="EMBL/GenBank/DDBJ databases">
        <authorList>
            <person name="Mendez C."/>
            <person name="Richter M."/>
            <person name="Ferrer M."/>
            <person name="Sanchez J."/>
        </authorList>
    </citation>
    <scope>NUCLEOTIDE SEQUENCE</scope>
</reference>
<dbReference type="InterPro" id="IPR032466">
    <property type="entry name" value="Metal_Hydrolase"/>
</dbReference>
<accession>T0Y302</accession>
<gene>
    <name evidence="3" type="ORF">B1A_21904</name>
</gene>
<reference evidence="3" key="2">
    <citation type="journal article" date="2014" name="ISME J.">
        <title>Microbial stratification in low pH oxic and suboxic macroscopic growths along an acid mine drainage.</title>
        <authorList>
            <person name="Mendez-Garcia C."/>
            <person name="Mesa V."/>
            <person name="Sprenger R.R."/>
            <person name="Richter M."/>
            <person name="Diez M.S."/>
            <person name="Solano J."/>
            <person name="Bargiela R."/>
            <person name="Golyshina O.V."/>
            <person name="Manteca A."/>
            <person name="Ramos J.L."/>
            <person name="Gallego J.R."/>
            <person name="Llorente I."/>
            <person name="Martins Dos Santos V.A."/>
            <person name="Jensen O.N."/>
            <person name="Pelaez A.I."/>
            <person name="Sanchez J."/>
            <person name="Ferrer M."/>
        </authorList>
    </citation>
    <scope>NUCLEOTIDE SEQUENCE</scope>
</reference>
<feature type="non-terminal residue" evidence="3">
    <location>
        <position position="197"/>
    </location>
</feature>
<dbReference type="PANTHER" id="PTHR42752:SF1">
    <property type="entry name" value="IMIDAZOLONEPROPIONASE-RELATED"/>
    <property type="match status" value="1"/>
</dbReference>
<dbReference type="Gene3D" id="3.20.20.140">
    <property type="entry name" value="Metal-dependent hydrolases"/>
    <property type="match status" value="1"/>
</dbReference>
<dbReference type="SUPFAM" id="SSF51556">
    <property type="entry name" value="Metallo-dependent hydrolases"/>
    <property type="match status" value="1"/>
</dbReference>
<feature type="non-terminal residue" evidence="3">
    <location>
        <position position="1"/>
    </location>
</feature>
<dbReference type="PANTHER" id="PTHR42752">
    <property type="entry name" value="IMIDAZOLONEPROPIONASE"/>
    <property type="match status" value="1"/>
</dbReference>
<dbReference type="InterPro" id="IPR005920">
    <property type="entry name" value="HutI"/>
</dbReference>
<keyword evidence="1" id="KW-0479">Metal-binding</keyword>
<organism evidence="3">
    <name type="scientific">mine drainage metagenome</name>
    <dbReference type="NCBI Taxonomy" id="410659"/>
    <lineage>
        <taxon>unclassified sequences</taxon>
        <taxon>metagenomes</taxon>
        <taxon>ecological metagenomes</taxon>
    </lineage>
</organism>
<dbReference type="GO" id="GO:0019556">
    <property type="term" value="P:L-histidine catabolic process to glutamate and formamide"/>
    <property type="evidence" value="ECO:0007669"/>
    <property type="project" value="InterPro"/>
</dbReference>
<evidence type="ECO:0000256" key="1">
    <source>
        <dbReference type="ARBA" id="ARBA00022723"/>
    </source>
</evidence>
<protein>
    <submittedName>
        <fullName evidence="3">Imidazolonepropionase</fullName>
    </submittedName>
</protein>
<proteinExistence type="predicted"/>
<dbReference type="EMBL" id="AUZX01016194">
    <property type="protein sequence ID" value="EQD26347.1"/>
    <property type="molecule type" value="Genomic_DNA"/>
</dbReference>
<evidence type="ECO:0000256" key="2">
    <source>
        <dbReference type="ARBA" id="ARBA00022801"/>
    </source>
</evidence>
<sequence length="197" mass="21957">NSSIGRIRREVSGGVTCIEIKSGYGLDLLTEMTMLQAIEELKHMDIIDVVSTFLGMHAIPPECNSESYTTFVLENVLPKIRDKADFIDCFCDKGAFSEAQTDRFFKECEEFGIPLRLHANEIENIGCLKLLEKYRISSVDHLLKVSERDILLMKNSGTIATLLPITAFSLNESFANGRMFIDNNIPVAIGTDCSPLS</sequence>
<comment type="caution">
    <text evidence="3">The sequence shown here is derived from an EMBL/GenBank/DDBJ whole genome shotgun (WGS) entry which is preliminary data.</text>
</comment>